<dbReference type="GO" id="GO:0051205">
    <property type="term" value="P:protein insertion into membrane"/>
    <property type="evidence" value="ECO:0007669"/>
    <property type="project" value="UniProtKB-UniRule"/>
</dbReference>
<keyword evidence="4" id="KW-0449">Lipoprotein</keyword>
<evidence type="ECO:0000256" key="1">
    <source>
        <dbReference type="ARBA" id="ARBA00022729"/>
    </source>
</evidence>
<feature type="domain" description="Outer membrane protein assembly factor BamE" evidence="5">
    <location>
        <begin position="36"/>
        <end position="103"/>
    </location>
</feature>
<reference evidence="6" key="1">
    <citation type="submission" date="2020-11" db="EMBL/GenBank/DDBJ databases">
        <title>Azospira restricta DSM 18626 genome sequence.</title>
        <authorList>
            <person name="Moe W.M."/>
        </authorList>
    </citation>
    <scope>NUCLEOTIDE SEQUENCE</scope>
    <source>
        <strain evidence="6">DSM 18626</strain>
    </source>
</reference>
<dbReference type="HAMAP" id="MF_00925">
    <property type="entry name" value="OM_assembly_BamE"/>
    <property type="match status" value="1"/>
</dbReference>
<keyword evidence="4" id="KW-0564">Palmitate</keyword>
<keyword evidence="1 4" id="KW-0732">Signal</keyword>
<comment type="subunit">
    <text evidence="4">Part of the Bam complex.</text>
</comment>
<dbReference type="Gene3D" id="3.30.1450.10">
    <property type="match status" value="1"/>
</dbReference>
<comment type="function">
    <text evidence="4">Part of the outer membrane protein assembly complex, which is involved in assembly and insertion of beta-barrel proteins into the outer membrane.</text>
</comment>
<name>A0A974SN83_9RHOO</name>
<proteinExistence type="inferred from homology"/>
<dbReference type="PANTHER" id="PTHR37482:SF1">
    <property type="entry name" value="OUTER MEMBRANE PROTEIN ASSEMBLY FACTOR BAME"/>
    <property type="match status" value="1"/>
</dbReference>
<keyword evidence="3 4" id="KW-0998">Cell outer membrane</keyword>
<evidence type="ECO:0000259" key="5">
    <source>
        <dbReference type="Pfam" id="PF04355"/>
    </source>
</evidence>
<sequence length="158" mass="17845">MISSRFFVAFAAMLLLGACSNVPRIVTEYRIDVQQGNVLTQDMVSQLRPGLTRDQVRFVLGTPLLVDMFHADRWDYVYSLQKGRTKEIERRRFTVFFDGDGKLYRVAGDVVADQNAGSETVPEEKSRVIDLGSISADTPMPPPEEKGFFGRMMEKVGF</sequence>
<keyword evidence="2 4" id="KW-0472">Membrane</keyword>
<comment type="similarity">
    <text evidence="4">Belongs to the BamE family.</text>
</comment>
<dbReference type="GO" id="GO:0030674">
    <property type="term" value="F:protein-macromolecule adaptor activity"/>
    <property type="evidence" value="ECO:0007669"/>
    <property type="project" value="TreeGrafter"/>
</dbReference>
<evidence type="ECO:0000313" key="6">
    <source>
        <dbReference type="EMBL" id="QRJ63247.1"/>
    </source>
</evidence>
<dbReference type="PROSITE" id="PS51257">
    <property type="entry name" value="PROKAR_LIPOPROTEIN"/>
    <property type="match status" value="1"/>
</dbReference>
<dbReference type="Pfam" id="PF04355">
    <property type="entry name" value="BamE"/>
    <property type="match status" value="1"/>
</dbReference>
<evidence type="ECO:0000256" key="2">
    <source>
        <dbReference type="ARBA" id="ARBA00023136"/>
    </source>
</evidence>
<keyword evidence="7" id="KW-1185">Reference proteome</keyword>
<dbReference type="Proteomes" id="UP000663444">
    <property type="component" value="Chromosome"/>
</dbReference>
<organism evidence="6 7">
    <name type="scientific">Azospira restricta</name>
    <dbReference type="NCBI Taxonomy" id="404405"/>
    <lineage>
        <taxon>Bacteria</taxon>
        <taxon>Pseudomonadati</taxon>
        <taxon>Pseudomonadota</taxon>
        <taxon>Betaproteobacteria</taxon>
        <taxon>Rhodocyclales</taxon>
        <taxon>Rhodocyclaceae</taxon>
        <taxon>Azospira</taxon>
    </lineage>
</organism>
<dbReference type="GO" id="GO:0043165">
    <property type="term" value="P:Gram-negative-bacterium-type cell outer membrane assembly"/>
    <property type="evidence" value="ECO:0007669"/>
    <property type="project" value="UniProtKB-UniRule"/>
</dbReference>
<dbReference type="RefSeq" id="WP_203386776.1">
    <property type="nucleotide sequence ID" value="NZ_CP064781.1"/>
</dbReference>
<evidence type="ECO:0000313" key="7">
    <source>
        <dbReference type="Proteomes" id="UP000663444"/>
    </source>
</evidence>
<protein>
    <recommendedName>
        <fullName evidence="4">Outer membrane protein assembly factor BamE</fullName>
    </recommendedName>
</protein>
<dbReference type="PANTHER" id="PTHR37482">
    <property type="entry name" value="OUTER MEMBRANE PROTEIN ASSEMBLY FACTOR BAME"/>
    <property type="match status" value="1"/>
</dbReference>
<dbReference type="InterPro" id="IPR037873">
    <property type="entry name" value="BamE-like"/>
</dbReference>
<comment type="subcellular location">
    <subcellularLocation>
        <location evidence="4">Cell outer membrane</location>
        <topology evidence="4">Lipid-anchor</topology>
    </subcellularLocation>
</comment>
<evidence type="ECO:0000256" key="4">
    <source>
        <dbReference type="HAMAP-Rule" id="MF_00925"/>
    </source>
</evidence>
<dbReference type="EMBL" id="CP064781">
    <property type="protein sequence ID" value="QRJ63247.1"/>
    <property type="molecule type" value="Genomic_DNA"/>
</dbReference>
<dbReference type="InterPro" id="IPR026592">
    <property type="entry name" value="BamE"/>
</dbReference>
<dbReference type="KEGG" id="ares:IWH25_16085"/>
<dbReference type="InterPro" id="IPR007450">
    <property type="entry name" value="BamE_dom"/>
</dbReference>
<evidence type="ECO:0000256" key="3">
    <source>
        <dbReference type="ARBA" id="ARBA00023237"/>
    </source>
</evidence>
<dbReference type="GO" id="GO:1990063">
    <property type="term" value="C:Bam protein complex"/>
    <property type="evidence" value="ECO:0007669"/>
    <property type="project" value="TreeGrafter"/>
</dbReference>
<accession>A0A974SN83</accession>
<dbReference type="AlphaFoldDB" id="A0A974SN83"/>
<gene>
    <name evidence="4" type="primary">bamE</name>
    <name evidence="6" type="ORF">IWH25_16085</name>
</gene>